<dbReference type="PANTHER" id="PTHR47841">
    <property type="entry name" value="DIACYLGLYCEROL KINASE THETA-LIKE-RELATED"/>
    <property type="match status" value="1"/>
</dbReference>
<dbReference type="SUPFAM" id="SSF57889">
    <property type="entry name" value="Cysteine-rich domain"/>
    <property type="match status" value="3"/>
</dbReference>
<accession>A0AA42B5C7</accession>
<keyword evidence="1" id="KW-0479">Metal-binding</keyword>
<dbReference type="EMBL" id="JAJJMA010334291">
    <property type="protein sequence ID" value="MCL7051031.1"/>
    <property type="molecule type" value="Genomic_DNA"/>
</dbReference>
<dbReference type="InterPro" id="IPR002219">
    <property type="entry name" value="PKC_DAG/PE"/>
</dbReference>
<dbReference type="AlphaFoldDB" id="A0AA42B5C7"/>
<dbReference type="InterPro" id="IPR004146">
    <property type="entry name" value="DC1"/>
</dbReference>
<sequence length="229" mass="25636">MGALCFICWLSKKSKSPGNKLHHFTHRHTLKLVSTCKEFVCKACGLPGMGLRYRCNKFCNWDIHEACATSPDVLSTHIHPDHQLNLICTMGNRYENEVKRGRCGVCEEYISGRLFYSCPFCAREASGYFLHPTCSTLPSRVNHPVDKHHPLTWQSGPMTWCTICRKPCPIWHYRCQPCSVDVHFECASTDQNCSASHSNTTGARRQNISVLATVGSFIVGVVQLVTGSG</sequence>
<dbReference type="Proteomes" id="UP001177140">
    <property type="component" value="Unassembled WGS sequence"/>
</dbReference>
<dbReference type="Pfam" id="PF03107">
    <property type="entry name" value="C1_2"/>
    <property type="match status" value="2"/>
</dbReference>
<evidence type="ECO:0000259" key="4">
    <source>
        <dbReference type="PROSITE" id="PS50081"/>
    </source>
</evidence>
<protein>
    <recommendedName>
        <fullName evidence="4">Phorbol-ester/DAG-type domain-containing protein</fullName>
    </recommendedName>
</protein>
<keyword evidence="3" id="KW-0862">Zinc</keyword>
<name>A0AA42B5C7_PAPNU</name>
<keyword evidence="2" id="KW-0677">Repeat</keyword>
<proteinExistence type="predicted"/>
<keyword evidence="6" id="KW-1185">Reference proteome</keyword>
<organism evidence="5 6">
    <name type="scientific">Papaver nudicaule</name>
    <name type="common">Iceland poppy</name>
    <dbReference type="NCBI Taxonomy" id="74823"/>
    <lineage>
        <taxon>Eukaryota</taxon>
        <taxon>Viridiplantae</taxon>
        <taxon>Streptophyta</taxon>
        <taxon>Embryophyta</taxon>
        <taxon>Tracheophyta</taxon>
        <taxon>Spermatophyta</taxon>
        <taxon>Magnoliopsida</taxon>
        <taxon>Ranunculales</taxon>
        <taxon>Papaveraceae</taxon>
        <taxon>Papaveroideae</taxon>
        <taxon>Papaver</taxon>
    </lineage>
</organism>
<reference evidence="5" key="1">
    <citation type="submission" date="2022-03" db="EMBL/GenBank/DDBJ databases">
        <title>A functionally conserved STORR gene fusion in Papaver species that diverged 16.8 million years ago.</title>
        <authorList>
            <person name="Catania T."/>
        </authorList>
    </citation>
    <scope>NUCLEOTIDE SEQUENCE</scope>
    <source>
        <strain evidence="5">S-191538</strain>
    </source>
</reference>
<evidence type="ECO:0000256" key="1">
    <source>
        <dbReference type="ARBA" id="ARBA00022723"/>
    </source>
</evidence>
<dbReference type="InterPro" id="IPR046349">
    <property type="entry name" value="C1-like_sf"/>
</dbReference>
<feature type="domain" description="Phorbol-ester/DAG-type" evidence="4">
    <location>
        <begin position="147"/>
        <end position="193"/>
    </location>
</feature>
<evidence type="ECO:0000256" key="3">
    <source>
        <dbReference type="ARBA" id="ARBA00022833"/>
    </source>
</evidence>
<gene>
    <name evidence="5" type="ORF">MKW94_008828</name>
</gene>
<evidence type="ECO:0000256" key="2">
    <source>
        <dbReference type="ARBA" id="ARBA00022737"/>
    </source>
</evidence>
<dbReference type="PANTHER" id="PTHR47841:SF7">
    <property type="entry name" value="CYSTEINE_HISTIDINE-RICH C1 DOMAIN PROTEIN"/>
    <property type="match status" value="1"/>
</dbReference>
<evidence type="ECO:0000313" key="5">
    <source>
        <dbReference type="EMBL" id="MCL7051031.1"/>
    </source>
</evidence>
<evidence type="ECO:0000313" key="6">
    <source>
        <dbReference type="Proteomes" id="UP001177140"/>
    </source>
</evidence>
<comment type="caution">
    <text evidence="5">The sequence shown here is derived from an EMBL/GenBank/DDBJ whole genome shotgun (WGS) entry which is preliminary data.</text>
</comment>
<dbReference type="PROSITE" id="PS50081">
    <property type="entry name" value="ZF_DAG_PE_2"/>
    <property type="match status" value="1"/>
</dbReference>
<dbReference type="GO" id="GO:0046872">
    <property type="term" value="F:metal ion binding"/>
    <property type="evidence" value="ECO:0007669"/>
    <property type="project" value="UniProtKB-KW"/>
</dbReference>